<accession>Q2LY10</accession>
<protein>
    <submittedName>
        <fullName evidence="1">Hypothetical cytosolic protein</fullName>
    </submittedName>
</protein>
<name>Q2LY10_SYNAS</name>
<reference evidence="1 2" key="1">
    <citation type="journal article" date="2007" name="Proc. Natl. Acad. Sci. U.S.A.">
        <title>The genome of Syntrophus aciditrophicus: life at the thermodynamic limit of microbial growth.</title>
        <authorList>
            <person name="McInerney M.J."/>
            <person name="Rohlin L."/>
            <person name="Mouttaki H."/>
            <person name="Kim U."/>
            <person name="Krupp R.S."/>
            <person name="Rios-Hernandez L."/>
            <person name="Sieber J."/>
            <person name="Struchtemeyer C.G."/>
            <person name="Bhattacharyya A."/>
            <person name="Campbell J.W."/>
            <person name="Gunsalus R.P."/>
        </authorList>
    </citation>
    <scope>NUCLEOTIDE SEQUENCE [LARGE SCALE GENOMIC DNA]</scope>
    <source>
        <strain evidence="1 2">SB</strain>
    </source>
</reference>
<evidence type="ECO:0000313" key="2">
    <source>
        <dbReference type="Proteomes" id="UP000001933"/>
    </source>
</evidence>
<evidence type="ECO:0000313" key="1">
    <source>
        <dbReference type="EMBL" id="ABC78970.1"/>
    </source>
</evidence>
<dbReference type="STRING" id="56780.SYN_00213"/>
<gene>
    <name evidence="1" type="ORF">SYN_00213</name>
</gene>
<dbReference type="Proteomes" id="UP000001933">
    <property type="component" value="Chromosome"/>
</dbReference>
<keyword evidence="2" id="KW-1185">Reference proteome</keyword>
<dbReference type="HOGENOM" id="CLU_2398523_0_0_7"/>
<dbReference type="EMBL" id="CP000252">
    <property type="protein sequence ID" value="ABC78970.1"/>
    <property type="molecule type" value="Genomic_DNA"/>
</dbReference>
<dbReference type="InParanoid" id="Q2LY10"/>
<dbReference type="KEGG" id="sat:SYN_00213"/>
<proteinExistence type="predicted"/>
<sequence>MTGSGMNKKGGNGNADFPLFAFSSCSLACPDNLFSFCAVNKNVTKQKIRQLTGNITPTCDHHKRDLLAKVAETRHIALNRHSCLTIIVARVKA</sequence>
<organism evidence="1 2">
    <name type="scientific">Syntrophus aciditrophicus (strain SB)</name>
    <dbReference type="NCBI Taxonomy" id="56780"/>
    <lineage>
        <taxon>Bacteria</taxon>
        <taxon>Pseudomonadati</taxon>
        <taxon>Thermodesulfobacteriota</taxon>
        <taxon>Syntrophia</taxon>
        <taxon>Syntrophales</taxon>
        <taxon>Syntrophaceae</taxon>
        <taxon>Syntrophus</taxon>
    </lineage>
</organism>
<dbReference type="AlphaFoldDB" id="Q2LY10"/>